<evidence type="ECO:0000256" key="1">
    <source>
        <dbReference type="RuleBase" id="RU361155"/>
    </source>
</evidence>
<feature type="region of interest" description="Disordered" evidence="2">
    <location>
        <begin position="105"/>
        <end position="142"/>
    </location>
</feature>
<dbReference type="Pfam" id="PF00685">
    <property type="entry name" value="Sulfotransfer_1"/>
    <property type="match status" value="1"/>
</dbReference>
<accession>R7W3A1</accession>
<feature type="compositionally biased region" description="Low complexity" evidence="2">
    <location>
        <begin position="19"/>
        <end position="31"/>
    </location>
</feature>
<reference evidence="4" key="1">
    <citation type="submission" date="2015-06" db="UniProtKB">
        <authorList>
            <consortium name="EnsemblPlants"/>
        </authorList>
    </citation>
    <scope>IDENTIFICATION</scope>
</reference>
<feature type="compositionally biased region" description="Low complexity" evidence="2">
    <location>
        <begin position="1"/>
        <end position="11"/>
    </location>
</feature>
<dbReference type="InterPro" id="IPR052796">
    <property type="entry name" value="Nod_factor_sulfotransferase"/>
</dbReference>
<dbReference type="PANTHER" id="PTHR32175:SF4">
    <property type="entry name" value="SULFOTRANSFERASE"/>
    <property type="match status" value="1"/>
</dbReference>
<dbReference type="InterPro" id="IPR027417">
    <property type="entry name" value="P-loop_NTPase"/>
</dbReference>
<dbReference type="EnsemblPlants" id="EMT14472">
    <property type="protein sequence ID" value="EMT14472"/>
    <property type="gene ID" value="F775_09827"/>
</dbReference>
<feature type="compositionally biased region" description="Polar residues" evidence="2">
    <location>
        <begin position="110"/>
        <end position="121"/>
    </location>
</feature>
<dbReference type="InterPro" id="IPR000863">
    <property type="entry name" value="Sulfotransferase_dom"/>
</dbReference>
<dbReference type="Gene3D" id="3.40.50.300">
    <property type="entry name" value="P-loop containing nucleotide triphosphate hydrolases"/>
    <property type="match status" value="1"/>
</dbReference>
<dbReference type="EC" id="2.8.2.-" evidence="1"/>
<evidence type="ECO:0000256" key="2">
    <source>
        <dbReference type="SAM" id="MobiDB-lite"/>
    </source>
</evidence>
<proteinExistence type="inferred from homology"/>
<protein>
    <recommendedName>
        <fullName evidence="1">Sulfotransferase</fullName>
        <ecNumber evidence="1">2.8.2.-</ecNumber>
    </recommendedName>
</protein>
<name>R7W3A1_AEGTA</name>
<feature type="compositionally biased region" description="Pro residues" evidence="2">
    <location>
        <begin position="126"/>
        <end position="138"/>
    </location>
</feature>
<comment type="similarity">
    <text evidence="1">Belongs to the sulfotransferase 1 family.</text>
</comment>
<keyword evidence="1" id="KW-0808">Transferase</keyword>
<dbReference type="SUPFAM" id="SSF52540">
    <property type="entry name" value="P-loop containing nucleoside triphosphate hydrolases"/>
    <property type="match status" value="1"/>
</dbReference>
<dbReference type="PANTHER" id="PTHR32175">
    <property type="entry name" value="PROTEIN, PUTATIVE, EXPRESSED-RELATED"/>
    <property type="match status" value="1"/>
</dbReference>
<dbReference type="AlphaFoldDB" id="R7W3A1"/>
<sequence>MATGQQQATGAAHEHRGTTTRAAATASKTLTPPHPRPAAIPTKDTGGKDPPSAPLGGPQCRDPIGRPKLAFIDPSRGTGRETSSVLPPDARRAWSCCRVRDELGPVVGRETSSSKQTNSATLPHPLSLPPDSKPPSPPILRAEPTDKIISSASRTGSRVIGHQVVACAIKPALIILQQYRQILHNQSMCSGVSRVLNEDEDFMAQMWKPINIQLMQHKFYGVASKNENEEEEMNGAEERTNVLCKRPSEIPYEQMQYVHFPRPMSYDRGECECTPVRFFVIVSMQRSGSGWFETLLNSHPNVSSNGEIFSVRERREDIASILWTLDKLYDLDWHTSAAKNECTAAFGLKWMLNQGLMDYPDEIVDYLIKKGVMVIFLFRRNTLRRLVSVLANDHDKKTKQLNGTHKAHVHSQEEAEILARFKPEVDVSSLIPSMRSAEQSMDACLRRFRATRHMILYYEDVIRDDNALSRVQEFLGLPVRRLSSRHVKIHTSPLPDLVDNWEDVRRTLKPTEFARLLDG</sequence>
<feature type="domain" description="Sulfotransferase" evidence="3">
    <location>
        <begin position="279"/>
        <end position="480"/>
    </location>
</feature>
<evidence type="ECO:0000259" key="3">
    <source>
        <dbReference type="Pfam" id="PF00685"/>
    </source>
</evidence>
<organism evidence="4">
    <name type="scientific">Aegilops tauschii</name>
    <name type="common">Tausch's goatgrass</name>
    <name type="synonym">Aegilops squarrosa</name>
    <dbReference type="NCBI Taxonomy" id="37682"/>
    <lineage>
        <taxon>Eukaryota</taxon>
        <taxon>Viridiplantae</taxon>
        <taxon>Streptophyta</taxon>
        <taxon>Embryophyta</taxon>
        <taxon>Tracheophyta</taxon>
        <taxon>Spermatophyta</taxon>
        <taxon>Magnoliopsida</taxon>
        <taxon>Liliopsida</taxon>
        <taxon>Poales</taxon>
        <taxon>Poaceae</taxon>
        <taxon>BOP clade</taxon>
        <taxon>Pooideae</taxon>
        <taxon>Triticodae</taxon>
        <taxon>Triticeae</taxon>
        <taxon>Triticinae</taxon>
        <taxon>Aegilops</taxon>
    </lineage>
</organism>
<evidence type="ECO:0000313" key="4">
    <source>
        <dbReference type="EnsemblPlants" id="EMT14472"/>
    </source>
</evidence>
<feature type="region of interest" description="Disordered" evidence="2">
    <location>
        <begin position="1"/>
        <end position="89"/>
    </location>
</feature>
<dbReference type="GO" id="GO:0008146">
    <property type="term" value="F:sulfotransferase activity"/>
    <property type="evidence" value="ECO:0007669"/>
    <property type="project" value="InterPro"/>
</dbReference>